<dbReference type="EMBL" id="BMQN01000031">
    <property type="protein sequence ID" value="GGS10809.1"/>
    <property type="molecule type" value="Genomic_DNA"/>
</dbReference>
<evidence type="ECO:0000259" key="1">
    <source>
        <dbReference type="Pfam" id="PF12728"/>
    </source>
</evidence>
<accession>A0ABQ2SC64</accession>
<evidence type="ECO:0000313" key="3">
    <source>
        <dbReference type="Proteomes" id="UP000644548"/>
    </source>
</evidence>
<organism evidence="2 3">
    <name type="scientific">Deinococcus sedimenti</name>
    <dbReference type="NCBI Taxonomy" id="1867090"/>
    <lineage>
        <taxon>Bacteria</taxon>
        <taxon>Thermotogati</taxon>
        <taxon>Deinococcota</taxon>
        <taxon>Deinococci</taxon>
        <taxon>Deinococcales</taxon>
        <taxon>Deinococcaceae</taxon>
        <taxon>Deinococcus</taxon>
    </lineage>
</organism>
<dbReference type="InterPro" id="IPR041657">
    <property type="entry name" value="HTH_17"/>
</dbReference>
<dbReference type="Proteomes" id="UP000644548">
    <property type="component" value="Unassembled WGS sequence"/>
</dbReference>
<dbReference type="InterPro" id="IPR010093">
    <property type="entry name" value="SinI_DNA-bd"/>
</dbReference>
<dbReference type="NCBIfam" id="TIGR01764">
    <property type="entry name" value="excise"/>
    <property type="match status" value="1"/>
</dbReference>
<name>A0ABQ2SC64_9DEIO</name>
<feature type="domain" description="Helix-turn-helix" evidence="1">
    <location>
        <begin position="10"/>
        <end position="58"/>
    </location>
</feature>
<dbReference type="InterPro" id="IPR009061">
    <property type="entry name" value="DNA-bd_dom_put_sf"/>
</dbReference>
<proteinExistence type="predicted"/>
<reference evidence="3" key="1">
    <citation type="journal article" date="2019" name="Int. J. Syst. Evol. Microbiol.">
        <title>The Global Catalogue of Microorganisms (GCM) 10K type strain sequencing project: providing services to taxonomists for standard genome sequencing and annotation.</title>
        <authorList>
            <consortium name="The Broad Institute Genomics Platform"/>
            <consortium name="The Broad Institute Genome Sequencing Center for Infectious Disease"/>
            <person name="Wu L."/>
            <person name="Ma J."/>
        </authorList>
    </citation>
    <scope>NUCLEOTIDE SEQUENCE [LARGE SCALE GENOMIC DNA]</scope>
    <source>
        <strain evidence="3">JCM 31405</strain>
    </source>
</reference>
<gene>
    <name evidence="2" type="ORF">GCM10008960_41040</name>
</gene>
<dbReference type="SUPFAM" id="SSF46955">
    <property type="entry name" value="Putative DNA-binding domain"/>
    <property type="match status" value="1"/>
</dbReference>
<comment type="caution">
    <text evidence="2">The sequence shown here is derived from an EMBL/GenBank/DDBJ whole genome shotgun (WGS) entry which is preliminary data.</text>
</comment>
<dbReference type="RefSeq" id="WP_189074988.1">
    <property type="nucleotide sequence ID" value="NZ_BMQN01000031.1"/>
</dbReference>
<evidence type="ECO:0000313" key="2">
    <source>
        <dbReference type="EMBL" id="GGS10809.1"/>
    </source>
</evidence>
<sequence length="59" mass="6439">MADTQTPLAYSRKQAAELLGLSSVTVDRLIKTGQLRAVQVGTRRLIPRTVIEAFLAGQQ</sequence>
<keyword evidence="3" id="KW-1185">Reference proteome</keyword>
<protein>
    <recommendedName>
        <fullName evidence="1">Helix-turn-helix domain-containing protein</fullName>
    </recommendedName>
</protein>
<dbReference type="Pfam" id="PF12728">
    <property type="entry name" value="HTH_17"/>
    <property type="match status" value="1"/>
</dbReference>